<gene>
    <name evidence="10" type="ordered locus">Fleli_2313</name>
</gene>
<reference evidence="11" key="1">
    <citation type="submission" date="2012-06" db="EMBL/GenBank/DDBJ databases">
        <title>The complete genome of Flexibacter litoralis DSM 6794.</title>
        <authorList>
            <person name="Lucas S."/>
            <person name="Copeland A."/>
            <person name="Lapidus A."/>
            <person name="Glavina del Rio T."/>
            <person name="Dalin E."/>
            <person name="Tice H."/>
            <person name="Bruce D."/>
            <person name="Goodwin L."/>
            <person name="Pitluck S."/>
            <person name="Peters L."/>
            <person name="Ovchinnikova G."/>
            <person name="Lu M."/>
            <person name="Kyrpides N."/>
            <person name="Mavromatis K."/>
            <person name="Ivanova N."/>
            <person name="Brettin T."/>
            <person name="Detter J.C."/>
            <person name="Han C."/>
            <person name="Larimer F."/>
            <person name="Land M."/>
            <person name="Hauser L."/>
            <person name="Markowitz V."/>
            <person name="Cheng J.-F."/>
            <person name="Hugenholtz P."/>
            <person name="Woyke T."/>
            <person name="Wu D."/>
            <person name="Spring S."/>
            <person name="Lang E."/>
            <person name="Kopitz M."/>
            <person name="Brambilla E."/>
            <person name="Klenk H.-P."/>
            <person name="Eisen J.A."/>
        </authorList>
    </citation>
    <scope>NUCLEOTIDE SEQUENCE [LARGE SCALE GENOMIC DNA]</scope>
    <source>
        <strain evidence="11">ATCC 23117 / DSM 6794 / NBRC 15988 / NCIMB 1366 / Sio-4</strain>
    </source>
</reference>
<protein>
    <submittedName>
        <fullName evidence="10">ABC-type antimicrobial peptide transport system, permease component</fullName>
    </submittedName>
</protein>
<keyword evidence="4 7" id="KW-1133">Transmembrane helix</keyword>
<evidence type="ECO:0000256" key="4">
    <source>
        <dbReference type="ARBA" id="ARBA00022989"/>
    </source>
</evidence>
<dbReference type="Proteomes" id="UP000006054">
    <property type="component" value="Chromosome"/>
</dbReference>
<dbReference type="eggNOG" id="COG0577">
    <property type="taxonomic scope" value="Bacteria"/>
</dbReference>
<evidence type="ECO:0000256" key="7">
    <source>
        <dbReference type="SAM" id="Phobius"/>
    </source>
</evidence>
<dbReference type="InterPro" id="IPR050250">
    <property type="entry name" value="Macrolide_Exporter_MacB"/>
</dbReference>
<dbReference type="PATRIC" id="fig|880071.3.peg.2302"/>
<dbReference type="STRING" id="880071.Fleli_2313"/>
<evidence type="ECO:0000256" key="2">
    <source>
        <dbReference type="ARBA" id="ARBA00022475"/>
    </source>
</evidence>
<feature type="transmembrane region" description="Helical" evidence="7">
    <location>
        <begin position="21"/>
        <end position="43"/>
    </location>
</feature>
<dbReference type="Pfam" id="PF02687">
    <property type="entry name" value="FtsX"/>
    <property type="match status" value="1"/>
</dbReference>
<dbReference type="GO" id="GO:0005886">
    <property type="term" value="C:plasma membrane"/>
    <property type="evidence" value="ECO:0007669"/>
    <property type="project" value="UniProtKB-SubCell"/>
</dbReference>
<feature type="domain" description="ABC3 transporter permease C-terminal" evidence="8">
    <location>
        <begin position="291"/>
        <end position="412"/>
    </location>
</feature>
<proteinExistence type="inferred from homology"/>
<dbReference type="InterPro" id="IPR025857">
    <property type="entry name" value="MacB_PCD"/>
</dbReference>
<evidence type="ECO:0000313" key="11">
    <source>
        <dbReference type="Proteomes" id="UP000006054"/>
    </source>
</evidence>
<evidence type="ECO:0000256" key="6">
    <source>
        <dbReference type="ARBA" id="ARBA00038076"/>
    </source>
</evidence>
<evidence type="ECO:0000259" key="9">
    <source>
        <dbReference type="Pfam" id="PF12704"/>
    </source>
</evidence>
<feature type="transmembrane region" description="Helical" evidence="7">
    <location>
        <begin position="332"/>
        <end position="362"/>
    </location>
</feature>
<dbReference type="InterPro" id="IPR003838">
    <property type="entry name" value="ABC3_permease_C"/>
</dbReference>
<keyword evidence="3 7" id="KW-0812">Transmembrane</keyword>
<dbReference type="PANTHER" id="PTHR30572:SF4">
    <property type="entry name" value="ABC TRANSPORTER PERMEASE YTRF"/>
    <property type="match status" value="1"/>
</dbReference>
<evidence type="ECO:0000256" key="5">
    <source>
        <dbReference type="ARBA" id="ARBA00023136"/>
    </source>
</evidence>
<dbReference type="Pfam" id="PF12704">
    <property type="entry name" value="MacB_PCD"/>
    <property type="match status" value="1"/>
</dbReference>
<feature type="domain" description="MacB-like periplasmic core" evidence="9">
    <location>
        <begin position="23"/>
        <end position="234"/>
    </location>
</feature>
<dbReference type="KEGG" id="fli:Fleli_2313"/>
<sequence length="419" mass="46467">MRIIDTDKWSEIIDTLFRHKLRTSLTALGVGWGIFMLVLLLGAGKGLQNGVEHNFRDDAVNSLWLYGGQTSIAYKGMPVGRQIQFKNEDYDALGDINGIEYKTGRFYLRGDYIIRYKNKSSSYSTRSVHPDHQYLENTIMDIGRFINQTDLDQNRKVVIIGKLVAEELFDEFKENPNFPIGKWIIMGDVSFQVVGIFSDSGSEREMQSIYLPITTAQLAFNGQGKINQLMMTVGNASIEESNIIAKNIQNDFAARHKFSPDDDRAVRVRNNVEEFAKFQSLFLFIRGFVWIVSLMTILAGIIGVSNIMLIIVKERTKEIGVRKALGATPYSIVSLIVSEAIVITSVAGFFGLTLGVAAIMGMKILVGGGGDNSFFRNPEVDLYVVLVAIGLLVFSGALAGFFPAYKAAKIAPIVALRAD</sequence>
<name>I4AL51_BERLS</name>
<accession>I4AL51</accession>
<keyword evidence="11" id="KW-1185">Reference proteome</keyword>
<evidence type="ECO:0000259" key="8">
    <source>
        <dbReference type="Pfam" id="PF02687"/>
    </source>
</evidence>
<dbReference type="OrthoDB" id="9770036at2"/>
<dbReference type="PANTHER" id="PTHR30572">
    <property type="entry name" value="MEMBRANE COMPONENT OF TRANSPORTER-RELATED"/>
    <property type="match status" value="1"/>
</dbReference>
<dbReference type="EMBL" id="CP003345">
    <property type="protein sequence ID" value="AFM04686.1"/>
    <property type="molecule type" value="Genomic_DNA"/>
</dbReference>
<keyword evidence="5 7" id="KW-0472">Membrane</keyword>
<feature type="transmembrane region" description="Helical" evidence="7">
    <location>
        <begin position="287"/>
        <end position="312"/>
    </location>
</feature>
<comment type="similarity">
    <text evidence="6">Belongs to the ABC-4 integral membrane protein family.</text>
</comment>
<organism evidence="10 11">
    <name type="scientific">Bernardetia litoralis (strain ATCC 23117 / DSM 6794 / NBRC 15988 / NCIMB 1366 / Fx l1 / Sio-4)</name>
    <name type="common">Flexibacter litoralis</name>
    <dbReference type="NCBI Taxonomy" id="880071"/>
    <lineage>
        <taxon>Bacteria</taxon>
        <taxon>Pseudomonadati</taxon>
        <taxon>Bacteroidota</taxon>
        <taxon>Cytophagia</taxon>
        <taxon>Cytophagales</taxon>
        <taxon>Bernardetiaceae</taxon>
        <taxon>Bernardetia</taxon>
    </lineage>
</organism>
<dbReference type="RefSeq" id="WP_014798132.1">
    <property type="nucleotide sequence ID" value="NC_018018.1"/>
</dbReference>
<keyword evidence="2" id="KW-1003">Cell membrane</keyword>
<dbReference type="GO" id="GO:0022857">
    <property type="term" value="F:transmembrane transporter activity"/>
    <property type="evidence" value="ECO:0007669"/>
    <property type="project" value="TreeGrafter"/>
</dbReference>
<evidence type="ECO:0000256" key="1">
    <source>
        <dbReference type="ARBA" id="ARBA00004651"/>
    </source>
</evidence>
<comment type="subcellular location">
    <subcellularLocation>
        <location evidence="1">Cell membrane</location>
        <topology evidence="1">Multi-pass membrane protein</topology>
    </subcellularLocation>
</comment>
<evidence type="ECO:0000256" key="3">
    <source>
        <dbReference type="ARBA" id="ARBA00022692"/>
    </source>
</evidence>
<evidence type="ECO:0000313" key="10">
    <source>
        <dbReference type="EMBL" id="AFM04686.1"/>
    </source>
</evidence>
<dbReference type="AlphaFoldDB" id="I4AL51"/>
<dbReference type="HOGENOM" id="CLU_000604_8_0_10"/>
<feature type="transmembrane region" description="Helical" evidence="7">
    <location>
        <begin position="382"/>
        <end position="402"/>
    </location>
</feature>